<feature type="domain" description="SAF" evidence="2">
    <location>
        <begin position="40"/>
        <end position="104"/>
    </location>
</feature>
<accession>A0ABP5NGK9</accession>
<gene>
    <name evidence="3" type="ORF">GCM10009849_12640</name>
</gene>
<organism evidence="3 4">
    <name type="scientific">Sinomonas flava</name>
    <dbReference type="NCBI Taxonomy" id="496857"/>
    <lineage>
        <taxon>Bacteria</taxon>
        <taxon>Bacillati</taxon>
        <taxon>Actinomycetota</taxon>
        <taxon>Actinomycetes</taxon>
        <taxon>Micrococcales</taxon>
        <taxon>Micrococcaceae</taxon>
        <taxon>Sinomonas</taxon>
    </lineage>
</organism>
<dbReference type="InterPro" id="IPR013974">
    <property type="entry name" value="SAF"/>
</dbReference>
<sequence length="242" mass="24400">MKSRLLAGAAALVAAIIGVVLVISYANGADSRAMAGLQPTQVLVVAKPVAQGTSADKLAASLELRTLPADAVAPTALTSLEGTSGKVTTTELTPGEQLLAGRLASPASLVRPGTVPVPAGFQEVSFQLDPARAVGGHLQAGDTVGMFLSFDKGAVPASQGPESTDLTLHKVLLTAVDGAQSSESSDSGKPAAGALTLTVAVTDVQATKIVFANEFGKVWLSKEPKSAADSNSGPVDRGKVYQ</sequence>
<name>A0ABP5NGK9_9MICC</name>
<evidence type="ECO:0000313" key="3">
    <source>
        <dbReference type="EMBL" id="GAA2198751.1"/>
    </source>
</evidence>
<evidence type="ECO:0000313" key="4">
    <source>
        <dbReference type="Proteomes" id="UP001500432"/>
    </source>
</evidence>
<dbReference type="Pfam" id="PF16976">
    <property type="entry name" value="RcpC"/>
    <property type="match status" value="1"/>
</dbReference>
<keyword evidence="4" id="KW-1185">Reference proteome</keyword>
<dbReference type="EMBL" id="BAAAQW010000003">
    <property type="protein sequence ID" value="GAA2198751.1"/>
    <property type="molecule type" value="Genomic_DNA"/>
</dbReference>
<dbReference type="RefSeq" id="WP_344298820.1">
    <property type="nucleotide sequence ID" value="NZ_BAAAQW010000003.1"/>
</dbReference>
<feature type="region of interest" description="Disordered" evidence="1">
    <location>
        <begin position="222"/>
        <end position="242"/>
    </location>
</feature>
<dbReference type="Proteomes" id="UP001500432">
    <property type="component" value="Unassembled WGS sequence"/>
</dbReference>
<dbReference type="SMART" id="SM00858">
    <property type="entry name" value="SAF"/>
    <property type="match status" value="1"/>
</dbReference>
<evidence type="ECO:0000256" key="1">
    <source>
        <dbReference type="SAM" id="MobiDB-lite"/>
    </source>
</evidence>
<dbReference type="InterPro" id="IPR031571">
    <property type="entry name" value="RcpC_dom"/>
</dbReference>
<comment type="caution">
    <text evidence="3">The sequence shown here is derived from an EMBL/GenBank/DDBJ whole genome shotgun (WGS) entry which is preliminary data.</text>
</comment>
<proteinExistence type="predicted"/>
<dbReference type="CDD" id="cd11614">
    <property type="entry name" value="SAF_CpaB_FlgA_like"/>
    <property type="match status" value="1"/>
</dbReference>
<reference evidence="4" key="1">
    <citation type="journal article" date="2019" name="Int. J. Syst. Evol. Microbiol.">
        <title>The Global Catalogue of Microorganisms (GCM) 10K type strain sequencing project: providing services to taxonomists for standard genome sequencing and annotation.</title>
        <authorList>
            <consortium name="The Broad Institute Genomics Platform"/>
            <consortium name="The Broad Institute Genome Sequencing Center for Infectious Disease"/>
            <person name="Wu L."/>
            <person name="Ma J."/>
        </authorList>
    </citation>
    <scope>NUCLEOTIDE SEQUENCE [LARGE SCALE GENOMIC DNA]</scope>
    <source>
        <strain evidence="4">JCM 16034</strain>
    </source>
</reference>
<protein>
    <recommendedName>
        <fullName evidence="2">SAF domain-containing protein</fullName>
    </recommendedName>
</protein>
<evidence type="ECO:0000259" key="2">
    <source>
        <dbReference type="SMART" id="SM00858"/>
    </source>
</evidence>